<dbReference type="Gene3D" id="3.90.1140.10">
    <property type="entry name" value="Cyclic phosphodiesterase"/>
    <property type="match status" value="1"/>
</dbReference>
<organism evidence="1 2">
    <name type="scientific">Nostocoides japonicum T1-X7</name>
    <dbReference type="NCBI Taxonomy" id="1194083"/>
    <lineage>
        <taxon>Bacteria</taxon>
        <taxon>Bacillati</taxon>
        <taxon>Actinomycetota</taxon>
        <taxon>Actinomycetes</taxon>
        <taxon>Micrococcales</taxon>
        <taxon>Intrasporangiaceae</taxon>
        <taxon>Nostocoides</taxon>
    </lineage>
</organism>
<evidence type="ECO:0008006" key="3">
    <source>
        <dbReference type="Google" id="ProtNLM"/>
    </source>
</evidence>
<gene>
    <name evidence="1" type="ORF">BN12_220005</name>
</gene>
<evidence type="ECO:0000313" key="1">
    <source>
        <dbReference type="EMBL" id="CCH77727.1"/>
    </source>
</evidence>
<name>A0A077LXW5_9MICO</name>
<dbReference type="Pfam" id="PF13563">
    <property type="entry name" value="2_5_RNA_ligase2"/>
    <property type="match status" value="1"/>
</dbReference>
<comment type="caution">
    <text evidence="1">The sequence shown here is derived from an EMBL/GenBank/DDBJ whole genome shotgun (WGS) entry which is preliminary data.</text>
</comment>
<proteinExistence type="predicted"/>
<dbReference type="AlphaFoldDB" id="A0A077LXW5"/>
<keyword evidence="2" id="KW-1185">Reference proteome</keyword>
<reference evidence="1 2" key="1">
    <citation type="journal article" date="2013" name="ISME J.">
        <title>A metabolic model for members of the genus Tetrasphaera involved in enhanced biological phosphorus removal.</title>
        <authorList>
            <person name="Kristiansen R."/>
            <person name="Nguyen H.T.T."/>
            <person name="Saunders A.M."/>
            <person name="Nielsen J.L."/>
            <person name="Wimmer R."/>
            <person name="Le V.Q."/>
            <person name="McIlroy S.J."/>
            <person name="Petrovski S."/>
            <person name="Seviour R.J."/>
            <person name="Calteau A."/>
            <person name="Nielsen K.L."/>
            <person name="Nielsen P.H."/>
        </authorList>
    </citation>
    <scope>NUCLEOTIDE SEQUENCE [LARGE SCALE GENOMIC DNA]</scope>
    <source>
        <strain evidence="1 2">T1-X7</strain>
    </source>
</reference>
<accession>A0A077LXW5</accession>
<dbReference type="InterPro" id="IPR009097">
    <property type="entry name" value="Cyclic_Pdiesterase"/>
</dbReference>
<sequence>MSSTLPPEAALLAAVPAAEPAVAAYRSRHDRAARVGVPAHLTVAYPFKPTAMLTEEDLAALRRIFSAQAPIRLIFAATGRFDDTSLFLEPTDGVPVLDLIDAVTDAFPAYPIYGGTHPQVHPHVTVGQGVGPEVMEAAEAAVRAALPIEQLITDIQLWEGPALSTGLGPWRRVRSFRLGIR</sequence>
<protein>
    <recommendedName>
        <fullName evidence="3">2'-5' RNA ligase family protein</fullName>
    </recommendedName>
</protein>
<evidence type="ECO:0000313" key="2">
    <source>
        <dbReference type="Proteomes" id="UP000035721"/>
    </source>
</evidence>
<dbReference type="STRING" id="1194083.BN12_220005"/>
<dbReference type="EMBL" id="CAJB01000135">
    <property type="protein sequence ID" value="CCH77727.1"/>
    <property type="molecule type" value="Genomic_DNA"/>
</dbReference>
<dbReference type="SUPFAM" id="SSF55144">
    <property type="entry name" value="LigT-like"/>
    <property type="match status" value="1"/>
</dbReference>
<dbReference type="Proteomes" id="UP000035721">
    <property type="component" value="Unassembled WGS sequence"/>
</dbReference>